<evidence type="ECO:0000259" key="5">
    <source>
        <dbReference type="Pfam" id="PF04542"/>
    </source>
</evidence>
<feature type="domain" description="RNA polymerase sigma-70 region 2" evidence="5">
    <location>
        <begin position="9"/>
        <end position="75"/>
    </location>
</feature>
<evidence type="ECO:0000256" key="1">
    <source>
        <dbReference type="ARBA" id="ARBA00010641"/>
    </source>
</evidence>
<dbReference type="AlphaFoldDB" id="A0AAU0UPB1"/>
<evidence type="ECO:0000256" key="3">
    <source>
        <dbReference type="ARBA" id="ARBA00023082"/>
    </source>
</evidence>
<dbReference type="Pfam" id="PF08281">
    <property type="entry name" value="Sigma70_r4_2"/>
    <property type="match status" value="1"/>
</dbReference>
<organism evidence="7 8">
    <name type="scientific">Metallumcola ferriviriculae</name>
    <dbReference type="NCBI Taxonomy" id="3039180"/>
    <lineage>
        <taxon>Bacteria</taxon>
        <taxon>Bacillati</taxon>
        <taxon>Bacillota</taxon>
        <taxon>Clostridia</taxon>
        <taxon>Neomoorellales</taxon>
        <taxon>Desulfitibacteraceae</taxon>
        <taxon>Metallumcola</taxon>
    </lineage>
</organism>
<dbReference type="SUPFAM" id="SSF88659">
    <property type="entry name" value="Sigma3 and sigma4 domains of RNA polymerase sigma factors"/>
    <property type="match status" value="1"/>
</dbReference>
<dbReference type="EMBL" id="CP121694">
    <property type="protein sequence ID" value="WRO21679.1"/>
    <property type="molecule type" value="Genomic_DNA"/>
</dbReference>
<dbReference type="InterPro" id="IPR036388">
    <property type="entry name" value="WH-like_DNA-bd_sf"/>
</dbReference>
<dbReference type="Gene3D" id="1.10.1740.10">
    <property type="match status" value="1"/>
</dbReference>
<dbReference type="InterPro" id="IPR039425">
    <property type="entry name" value="RNA_pol_sigma-70-like"/>
</dbReference>
<dbReference type="PANTHER" id="PTHR43133">
    <property type="entry name" value="RNA POLYMERASE ECF-TYPE SIGMA FACTO"/>
    <property type="match status" value="1"/>
</dbReference>
<dbReference type="CDD" id="cd06171">
    <property type="entry name" value="Sigma70_r4"/>
    <property type="match status" value="1"/>
</dbReference>
<comment type="similarity">
    <text evidence="1">Belongs to the sigma-70 factor family. ECF subfamily.</text>
</comment>
<dbReference type="InterPro" id="IPR013325">
    <property type="entry name" value="RNA_pol_sigma_r2"/>
</dbReference>
<keyword evidence="2" id="KW-0805">Transcription regulation</keyword>
<keyword evidence="8" id="KW-1185">Reference proteome</keyword>
<dbReference type="InterPro" id="IPR014284">
    <property type="entry name" value="RNA_pol_sigma-70_dom"/>
</dbReference>
<keyword evidence="3" id="KW-0731">Sigma factor</keyword>
<dbReference type="GO" id="GO:0003677">
    <property type="term" value="F:DNA binding"/>
    <property type="evidence" value="ECO:0007669"/>
    <property type="project" value="InterPro"/>
</dbReference>
<dbReference type="GO" id="GO:0006352">
    <property type="term" value="P:DNA-templated transcription initiation"/>
    <property type="evidence" value="ECO:0007669"/>
    <property type="project" value="InterPro"/>
</dbReference>
<evidence type="ECO:0000313" key="8">
    <source>
        <dbReference type="Proteomes" id="UP001329915"/>
    </source>
</evidence>
<dbReference type="GO" id="GO:0016987">
    <property type="term" value="F:sigma factor activity"/>
    <property type="evidence" value="ECO:0007669"/>
    <property type="project" value="UniProtKB-KW"/>
</dbReference>
<feature type="domain" description="RNA polymerase sigma factor 70 region 4 type 2" evidence="6">
    <location>
        <begin position="126"/>
        <end position="170"/>
    </location>
</feature>
<protein>
    <submittedName>
        <fullName evidence="7">RNA polymerase sigma factor</fullName>
    </submittedName>
</protein>
<gene>
    <name evidence="7" type="ORF">MFMK1_001489</name>
</gene>
<dbReference type="PANTHER" id="PTHR43133:SF51">
    <property type="entry name" value="RNA POLYMERASE SIGMA FACTOR"/>
    <property type="match status" value="1"/>
</dbReference>
<dbReference type="InterPro" id="IPR007627">
    <property type="entry name" value="RNA_pol_sigma70_r2"/>
</dbReference>
<dbReference type="Proteomes" id="UP001329915">
    <property type="component" value="Chromosome"/>
</dbReference>
<evidence type="ECO:0000313" key="7">
    <source>
        <dbReference type="EMBL" id="WRO21679.1"/>
    </source>
</evidence>
<evidence type="ECO:0000256" key="2">
    <source>
        <dbReference type="ARBA" id="ARBA00023015"/>
    </source>
</evidence>
<name>A0AAU0UPB1_9FIRM</name>
<proteinExistence type="inferred from homology"/>
<evidence type="ECO:0000259" key="6">
    <source>
        <dbReference type="Pfam" id="PF08281"/>
    </source>
</evidence>
<dbReference type="KEGG" id="dbc:MFMK1_001489"/>
<accession>A0AAU0UPB1</accession>
<dbReference type="Pfam" id="PF04542">
    <property type="entry name" value="Sigma70_r2"/>
    <property type="match status" value="1"/>
</dbReference>
<dbReference type="Gene3D" id="1.10.10.10">
    <property type="entry name" value="Winged helix-like DNA-binding domain superfamily/Winged helix DNA-binding domain"/>
    <property type="match status" value="1"/>
</dbReference>
<dbReference type="SUPFAM" id="SSF88946">
    <property type="entry name" value="Sigma2 domain of RNA polymerase sigma factors"/>
    <property type="match status" value="1"/>
</dbReference>
<evidence type="ECO:0000256" key="4">
    <source>
        <dbReference type="ARBA" id="ARBA00023163"/>
    </source>
</evidence>
<keyword evidence="4" id="KW-0804">Transcription</keyword>
<reference evidence="7 8" key="1">
    <citation type="submission" date="2023-04" db="EMBL/GenBank/DDBJ databases">
        <authorList>
            <person name="Hsu D."/>
        </authorList>
    </citation>
    <scope>NUCLEOTIDE SEQUENCE [LARGE SCALE GENOMIC DNA]</scope>
    <source>
        <strain evidence="7 8">MK1</strain>
    </source>
</reference>
<dbReference type="RefSeq" id="WP_366924510.1">
    <property type="nucleotide sequence ID" value="NZ_CP121694.1"/>
</dbReference>
<dbReference type="NCBIfam" id="TIGR02937">
    <property type="entry name" value="sigma70-ECF"/>
    <property type="match status" value="1"/>
</dbReference>
<dbReference type="InterPro" id="IPR013249">
    <property type="entry name" value="RNA_pol_sigma70_r4_t2"/>
</dbReference>
<sequence length="260" mass="30519">MDSPCFSNLIEKYNKKVYNLAYHITGSRQDAEDAVQETFLQVYKHLDDFRGDSSIYTWIYRITVNICFQLKKQNDKAYVENLEEKIDLYRDKIPFPQQANNSNPEEAVLINEITKVIRNECQQIVMRKLPEKQRIVFVMRVVLDLSYQEISDTLGISENVIKARLHRARISLLSHFQNKCQWYIQGEPSSCCREKAGYILTQDTEALKRVFEGMKDCNSDNENANTSEQECQKLEQIYKQVQIPHQKPSVELIKNYVFQA</sequence>
<dbReference type="InterPro" id="IPR013324">
    <property type="entry name" value="RNA_pol_sigma_r3/r4-like"/>
</dbReference>